<dbReference type="PANTHER" id="PTHR30329">
    <property type="entry name" value="STATOR ELEMENT OF FLAGELLAR MOTOR COMPLEX"/>
    <property type="match status" value="1"/>
</dbReference>
<evidence type="ECO:0000256" key="3">
    <source>
        <dbReference type="ARBA" id="ARBA00023237"/>
    </source>
</evidence>
<organism evidence="7 8">
    <name type="scientific">Arcanobacterium wilhelmae</name>
    <dbReference type="NCBI Taxonomy" id="1803177"/>
    <lineage>
        <taxon>Bacteria</taxon>
        <taxon>Bacillati</taxon>
        <taxon>Actinomycetota</taxon>
        <taxon>Actinomycetes</taxon>
        <taxon>Actinomycetales</taxon>
        <taxon>Actinomycetaceae</taxon>
        <taxon>Arcanobacterium</taxon>
    </lineage>
</organism>
<dbReference type="CDD" id="cd07185">
    <property type="entry name" value="OmpA_C-like"/>
    <property type="match status" value="1"/>
</dbReference>
<dbReference type="InterPro" id="IPR050330">
    <property type="entry name" value="Bact_OuterMem_StrucFunc"/>
</dbReference>
<feature type="signal peptide" evidence="5">
    <location>
        <begin position="1"/>
        <end position="26"/>
    </location>
</feature>
<dbReference type="PROSITE" id="PS51123">
    <property type="entry name" value="OMPA_2"/>
    <property type="match status" value="1"/>
</dbReference>
<evidence type="ECO:0000256" key="4">
    <source>
        <dbReference type="PROSITE-ProRule" id="PRU00473"/>
    </source>
</evidence>
<comment type="caution">
    <text evidence="7">The sequence shown here is derived from an EMBL/GenBank/DDBJ whole genome shotgun (WGS) entry which is preliminary data.</text>
</comment>
<dbReference type="PROSITE" id="PS51257">
    <property type="entry name" value="PROKAR_LIPOPROTEIN"/>
    <property type="match status" value="1"/>
</dbReference>
<dbReference type="InterPro" id="IPR006665">
    <property type="entry name" value="OmpA-like"/>
</dbReference>
<reference evidence="7 8" key="1">
    <citation type="submission" date="2023-07" db="EMBL/GenBank/DDBJ databases">
        <title>Sequencing the genomes of 1000 actinobacteria strains.</title>
        <authorList>
            <person name="Klenk H.-P."/>
        </authorList>
    </citation>
    <scope>NUCLEOTIDE SEQUENCE [LARGE SCALE GENOMIC DNA]</scope>
    <source>
        <strain evidence="7 8">DSM 102162</strain>
    </source>
</reference>
<keyword evidence="3" id="KW-0998">Cell outer membrane</keyword>
<dbReference type="RefSeq" id="WP_278058405.1">
    <property type="nucleotide sequence ID" value="NZ_CP121247.1"/>
</dbReference>
<accession>A0ABT9NAZ6</accession>
<sequence length="534" mass="56019">MVKRLKLALCTGVAVAALIAGCSAGASSKGSGSAVVASGSASSEAGGALDAGAATALVRSDLPKLEEPVGSMEITKAEGRKRSFNGGKIHVYSVRAGENSTRVNLAFTHPSVDNYVGDRLSYDDAPVLRADGKIYHPLALNSSVAGKPGSVVDAVPTAMFAEPRPSFVAYPPLPKGISEVEVVSPLSDQTVKVKVDRGPEKAPTGTADVPVLARNVALDVSNFEHKDGLITTIHGLTRTDRGVLLHYSIVLPEGARGLDDLGMFSSGAGRPSPWRLSLARGFSILDMQAKKYHLTVNELNTPSDSLPSEVSENKFAYTGWALFPFVDKTTTSVDIELSDNQLVQDVPISDSFPAGKKLAHGDFVKLGEGWQDPATFSPERLKKIDESISYEKTKIGNIGAIEQPVDNVYFAVSEGAVTETGSGVELDASVLFAPDQAELTSKAQAIIDRAVARIKAAGTAKVEVVGHTDSVADDAHNQKLSEARASAVAGVLRQALPGVEITASGKGEKEPVASNDTEQGRALNRRVAISWGGK</sequence>
<gene>
    <name evidence="7" type="ORF">J2S49_000954</name>
</gene>
<protein>
    <submittedName>
        <fullName evidence="7">Outer membrane protein OmpA-like peptidoglycan-associated protein</fullName>
    </submittedName>
</protein>
<dbReference type="Gene3D" id="3.30.1330.60">
    <property type="entry name" value="OmpA-like domain"/>
    <property type="match status" value="1"/>
</dbReference>
<dbReference type="SUPFAM" id="SSF103088">
    <property type="entry name" value="OmpA-like"/>
    <property type="match status" value="1"/>
</dbReference>
<evidence type="ECO:0000256" key="2">
    <source>
        <dbReference type="ARBA" id="ARBA00023136"/>
    </source>
</evidence>
<feature type="chain" id="PRO_5045605908" evidence="5">
    <location>
        <begin position="27"/>
        <end position="534"/>
    </location>
</feature>
<dbReference type="EMBL" id="JAUSQW010000001">
    <property type="protein sequence ID" value="MDP9800878.1"/>
    <property type="molecule type" value="Genomic_DNA"/>
</dbReference>
<keyword evidence="5" id="KW-0732">Signal</keyword>
<evidence type="ECO:0000259" key="6">
    <source>
        <dbReference type="PROSITE" id="PS51123"/>
    </source>
</evidence>
<dbReference type="PANTHER" id="PTHR30329:SF21">
    <property type="entry name" value="LIPOPROTEIN YIAD-RELATED"/>
    <property type="match status" value="1"/>
</dbReference>
<evidence type="ECO:0000256" key="1">
    <source>
        <dbReference type="ARBA" id="ARBA00004442"/>
    </source>
</evidence>
<keyword evidence="2 4" id="KW-0472">Membrane</keyword>
<dbReference type="Proteomes" id="UP001235966">
    <property type="component" value="Unassembled WGS sequence"/>
</dbReference>
<name>A0ABT9NAZ6_9ACTO</name>
<feature type="domain" description="OmpA-like" evidence="6">
    <location>
        <begin position="419"/>
        <end position="534"/>
    </location>
</feature>
<evidence type="ECO:0000313" key="8">
    <source>
        <dbReference type="Proteomes" id="UP001235966"/>
    </source>
</evidence>
<dbReference type="InterPro" id="IPR036737">
    <property type="entry name" value="OmpA-like_sf"/>
</dbReference>
<dbReference type="InterPro" id="IPR006664">
    <property type="entry name" value="OMP_bac"/>
</dbReference>
<evidence type="ECO:0000313" key="7">
    <source>
        <dbReference type="EMBL" id="MDP9800878.1"/>
    </source>
</evidence>
<keyword evidence="8" id="KW-1185">Reference proteome</keyword>
<comment type="subcellular location">
    <subcellularLocation>
        <location evidence="1">Cell outer membrane</location>
    </subcellularLocation>
</comment>
<proteinExistence type="predicted"/>
<dbReference type="Pfam" id="PF00691">
    <property type="entry name" value="OmpA"/>
    <property type="match status" value="1"/>
</dbReference>
<dbReference type="PRINTS" id="PR01021">
    <property type="entry name" value="OMPADOMAIN"/>
</dbReference>
<evidence type="ECO:0000256" key="5">
    <source>
        <dbReference type="SAM" id="SignalP"/>
    </source>
</evidence>